<dbReference type="InterPro" id="IPR051246">
    <property type="entry name" value="WDR48"/>
</dbReference>
<gene>
    <name evidence="2" type="ORF">GPECTOR_55g268</name>
</gene>
<keyword evidence="3" id="KW-1185">Reference proteome</keyword>
<dbReference type="GO" id="GO:0000724">
    <property type="term" value="P:double-strand break repair via homologous recombination"/>
    <property type="evidence" value="ECO:0007669"/>
    <property type="project" value="TreeGrafter"/>
</dbReference>
<protein>
    <submittedName>
        <fullName evidence="2">Uncharacterized protein</fullName>
    </submittedName>
</protein>
<name>A0A150G685_GONPE</name>
<dbReference type="Proteomes" id="UP000075714">
    <property type="component" value="Unassembled WGS sequence"/>
</dbReference>
<keyword evidence="1" id="KW-0472">Membrane</keyword>
<evidence type="ECO:0000256" key="1">
    <source>
        <dbReference type="SAM" id="Phobius"/>
    </source>
</evidence>
<organism evidence="2 3">
    <name type="scientific">Gonium pectorale</name>
    <name type="common">Green alga</name>
    <dbReference type="NCBI Taxonomy" id="33097"/>
    <lineage>
        <taxon>Eukaryota</taxon>
        <taxon>Viridiplantae</taxon>
        <taxon>Chlorophyta</taxon>
        <taxon>core chlorophytes</taxon>
        <taxon>Chlorophyceae</taxon>
        <taxon>CS clade</taxon>
        <taxon>Chlamydomonadales</taxon>
        <taxon>Volvocaceae</taxon>
        <taxon>Gonium</taxon>
    </lineage>
</organism>
<feature type="transmembrane region" description="Helical" evidence="1">
    <location>
        <begin position="250"/>
        <end position="272"/>
    </location>
</feature>
<comment type="caution">
    <text evidence="2">The sequence shown here is derived from an EMBL/GenBank/DDBJ whole genome shotgun (WGS) entry which is preliminary data.</text>
</comment>
<dbReference type="AlphaFoldDB" id="A0A150G685"/>
<keyword evidence="1" id="KW-1133">Transmembrane helix</keyword>
<dbReference type="PANTHER" id="PTHR19862">
    <property type="entry name" value="WD REPEAT-CONTAINING PROTEIN 48"/>
    <property type="match status" value="1"/>
</dbReference>
<evidence type="ECO:0000313" key="3">
    <source>
        <dbReference type="Proteomes" id="UP000075714"/>
    </source>
</evidence>
<accession>A0A150G685</accession>
<proteinExistence type="predicted"/>
<dbReference type="OrthoDB" id="548237at2759"/>
<dbReference type="EMBL" id="LSYV01000056">
    <property type="protein sequence ID" value="KXZ45362.1"/>
    <property type="molecule type" value="Genomic_DNA"/>
</dbReference>
<evidence type="ECO:0000313" key="2">
    <source>
        <dbReference type="EMBL" id="KXZ45362.1"/>
    </source>
</evidence>
<sequence>MDELDITVELLPKDPDGLLALLLHGLQAVGDSSRPWLNDTIASLDPGDAKGSSLTKRVASGRVSWFDVVPRGWPGEYSLVFRVGGADAQRENNRSLLLGLCQLEWYSGAPQGSQATVKYYSALYERQSPAAVVNGSASAINGSASNSSTAAACLLWGLSHGHPDSYMQLQCAEGYTGQLCAACMPGYYINTAIVTHIQYFIIITRLNIDYPTSITKSQAFLNAITGAENYVAYSPSCLLPRRDSAGQAEIQLLAGLITPCVVAVVSMAVWMLR</sequence>
<reference evidence="3" key="1">
    <citation type="journal article" date="2016" name="Nat. Commun.">
        <title>The Gonium pectorale genome demonstrates co-option of cell cycle regulation during the evolution of multicellularity.</title>
        <authorList>
            <person name="Hanschen E.R."/>
            <person name="Marriage T.N."/>
            <person name="Ferris P.J."/>
            <person name="Hamaji T."/>
            <person name="Toyoda A."/>
            <person name="Fujiyama A."/>
            <person name="Neme R."/>
            <person name="Noguchi H."/>
            <person name="Minakuchi Y."/>
            <person name="Suzuki M."/>
            <person name="Kawai-Toyooka H."/>
            <person name="Smith D.R."/>
            <person name="Sparks H."/>
            <person name="Anderson J."/>
            <person name="Bakaric R."/>
            <person name="Luria V."/>
            <person name="Karger A."/>
            <person name="Kirschner M.W."/>
            <person name="Durand P.M."/>
            <person name="Michod R.E."/>
            <person name="Nozaki H."/>
            <person name="Olson B.J."/>
        </authorList>
    </citation>
    <scope>NUCLEOTIDE SEQUENCE [LARGE SCALE GENOMIC DNA]</scope>
    <source>
        <strain evidence="3">NIES-2863</strain>
    </source>
</reference>
<dbReference type="GO" id="GO:0043130">
    <property type="term" value="F:ubiquitin binding"/>
    <property type="evidence" value="ECO:0007669"/>
    <property type="project" value="TreeGrafter"/>
</dbReference>
<dbReference type="PANTHER" id="PTHR19862:SF14">
    <property type="entry name" value="WD REPEAT-CONTAINING PROTEIN 48"/>
    <property type="match status" value="1"/>
</dbReference>
<keyword evidence="1" id="KW-0812">Transmembrane</keyword>